<proteinExistence type="predicted"/>
<dbReference type="GO" id="GO:0016829">
    <property type="term" value="F:lyase activity"/>
    <property type="evidence" value="ECO:0007669"/>
    <property type="project" value="UniProtKB-KW"/>
</dbReference>
<reference evidence="1" key="1">
    <citation type="journal article" date="2011" name="BMC Genomics">
        <title>Shotgun sequencing of Yersinia enterocolitica strain W22703 (biotype 2, serotype O:9): genomic evidence for oscillation between invertebrates and mammals.</title>
        <authorList>
            <person name="Fuchs T.M."/>
            <person name="Brandt K."/>
            <person name="Starke M."/>
            <person name="Rattei T."/>
        </authorList>
    </citation>
    <scope>NUCLEOTIDE SEQUENCE</scope>
</reference>
<gene>
    <name evidence="1" type="ORF">YEW_JC39780</name>
</gene>
<accession>F4MUF6</accession>
<dbReference type="EMBL" id="FR718497">
    <property type="protein sequence ID" value="CBX69464.1"/>
    <property type="molecule type" value="Genomic_DNA"/>
</dbReference>
<name>F4MUF6_YEREN</name>
<protein>
    <submittedName>
        <fullName evidence="1">Uncharacterized protein</fullName>
    </submittedName>
</protein>
<sequence length="62" mass="6797">MALLFQLGKANTQLALAWQQMPTAIDQLAILNRPLDINVLLPNSSTSTVLVVHLPHLLVLKV</sequence>
<organism evidence="1">
    <name type="scientific">Yersinia enterocolitica W22703</name>
    <dbReference type="NCBI Taxonomy" id="913028"/>
    <lineage>
        <taxon>Bacteria</taxon>
        <taxon>Pseudomonadati</taxon>
        <taxon>Pseudomonadota</taxon>
        <taxon>Gammaproteobacteria</taxon>
        <taxon>Enterobacterales</taxon>
        <taxon>Yersiniaceae</taxon>
        <taxon>Yersinia</taxon>
    </lineage>
</organism>
<evidence type="ECO:0000313" key="1">
    <source>
        <dbReference type="EMBL" id="CBX69464.1"/>
    </source>
</evidence>
<keyword evidence="1" id="KW-0456">Lyase</keyword>
<dbReference type="AlphaFoldDB" id="F4MUF6"/>